<dbReference type="InterPro" id="IPR053940">
    <property type="entry name" value="UTP25_NTPase-like"/>
</dbReference>
<evidence type="ECO:0000256" key="2">
    <source>
        <dbReference type="ARBA" id="ARBA00009223"/>
    </source>
</evidence>
<evidence type="ECO:0000256" key="1">
    <source>
        <dbReference type="ARBA" id="ARBA00004604"/>
    </source>
</evidence>
<dbReference type="AlphaFoldDB" id="A0A915CML2"/>
<dbReference type="InterPro" id="IPR027417">
    <property type="entry name" value="P-loop_NTPase"/>
</dbReference>
<keyword evidence="9" id="KW-1185">Reference proteome</keyword>
<dbReference type="InterPro" id="IPR010678">
    <property type="entry name" value="UTP25"/>
</dbReference>
<comment type="subcellular location">
    <subcellularLocation>
        <location evidence="1">Nucleus</location>
        <location evidence="1">Nucleolus</location>
    </subcellularLocation>
</comment>
<feature type="domain" description="UTP25 C-terminal" evidence="7">
    <location>
        <begin position="340"/>
        <end position="509"/>
    </location>
</feature>
<evidence type="ECO:0000259" key="8">
    <source>
        <dbReference type="Pfam" id="PF22916"/>
    </source>
</evidence>
<sequence>MKRSAKEFAADDEVPDGTATKRQSIEKQRDFFKKHFLPALKNFMSYAIWRGQKEISFIDEDRLQLTGSSDALDDELYQVIGRYMDLCFVSKKDFTPLICLHSLNHVMRTRQLIIQNKMALEARKNSVNDEMIEKCRDQGLARPKVLILCPYRKHAHHYVKTLVKLVFADSDKSFVSNLSKFEDEFGDDGNRVHEKRNVSLDYKVLMSGNVDDCFRIGIGLAKKCLKLYTSFEESDILLCSPLGLRMIIGDETEAKREFDFLASIEVLVIDKAHLLLMQNWEHLSDISRVRQWALNDYSKYYRQTLIFSEVNSVEIQALFSRFCRNYAGMISLVKSRQSIIEQIELPIVQGFYRFQLESPEKQSDNRFNFFVKELLQRCEQQTLIFVSSYYDFVRLRNHLKKENESFTQIHEYAEKGKVAKARNLFFLAQKKLLLMTERYYFYFRAHIKGVKSVLFYQLPVNPQFYVEIINGARPDQKLNSKVLFCEFDFIRMQNIFGNATARDLIKSAKPFRALIGE</sequence>
<dbReference type="GO" id="GO:0019843">
    <property type="term" value="F:rRNA binding"/>
    <property type="evidence" value="ECO:0007669"/>
    <property type="project" value="TreeGrafter"/>
</dbReference>
<feature type="region of interest" description="Disordered" evidence="6">
    <location>
        <begin position="1"/>
        <end position="22"/>
    </location>
</feature>
<evidence type="ECO:0000256" key="4">
    <source>
        <dbReference type="ARBA" id="ARBA00024421"/>
    </source>
</evidence>
<evidence type="ECO:0000313" key="10">
    <source>
        <dbReference type="WBParaSite" id="jg10573"/>
    </source>
</evidence>
<organism evidence="9 10">
    <name type="scientific">Ditylenchus dipsaci</name>
    <dbReference type="NCBI Taxonomy" id="166011"/>
    <lineage>
        <taxon>Eukaryota</taxon>
        <taxon>Metazoa</taxon>
        <taxon>Ecdysozoa</taxon>
        <taxon>Nematoda</taxon>
        <taxon>Chromadorea</taxon>
        <taxon>Rhabditida</taxon>
        <taxon>Tylenchina</taxon>
        <taxon>Tylenchomorpha</taxon>
        <taxon>Sphaerularioidea</taxon>
        <taxon>Anguinidae</taxon>
        <taxon>Anguininae</taxon>
        <taxon>Ditylenchus</taxon>
    </lineage>
</organism>
<dbReference type="SUPFAM" id="SSF52540">
    <property type="entry name" value="P-loop containing nucleoside triphosphate hydrolases"/>
    <property type="match status" value="1"/>
</dbReference>
<reference evidence="10" key="1">
    <citation type="submission" date="2022-11" db="UniProtKB">
        <authorList>
            <consortium name="WormBaseParasite"/>
        </authorList>
    </citation>
    <scope>IDENTIFICATION</scope>
</reference>
<dbReference type="Gene3D" id="3.40.50.300">
    <property type="entry name" value="P-loop containing nucleotide triphosphate hydrolases"/>
    <property type="match status" value="1"/>
</dbReference>
<dbReference type="WBParaSite" id="jg10573">
    <property type="protein sequence ID" value="jg10573"/>
    <property type="gene ID" value="jg10573"/>
</dbReference>
<dbReference type="PANTHER" id="PTHR12933:SF0">
    <property type="entry name" value="U3 SMALL NUCLEOLAR RNA-ASSOCIATED PROTEIN 25 HOMOLOG"/>
    <property type="match status" value="1"/>
</dbReference>
<dbReference type="GO" id="GO:0000462">
    <property type="term" value="P:maturation of SSU-rRNA from tricistronic rRNA transcript (SSU-rRNA, 5.8S rRNA, LSU-rRNA)"/>
    <property type="evidence" value="ECO:0007669"/>
    <property type="project" value="TreeGrafter"/>
</dbReference>
<comment type="similarity">
    <text evidence="2">Belongs to the UTP25 family.</text>
</comment>
<dbReference type="Pfam" id="PF22916">
    <property type="entry name" value="UTP25_NTPase-like"/>
    <property type="match status" value="1"/>
</dbReference>
<feature type="domain" description="UTP25 NTP hydrolase-like" evidence="8">
    <location>
        <begin position="90"/>
        <end position="330"/>
    </location>
</feature>
<evidence type="ECO:0000256" key="5">
    <source>
        <dbReference type="ARBA" id="ARBA00032325"/>
    </source>
</evidence>
<keyword evidence="3" id="KW-0539">Nucleus</keyword>
<dbReference type="GO" id="GO:0034511">
    <property type="term" value="F:U3 snoRNA binding"/>
    <property type="evidence" value="ECO:0007669"/>
    <property type="project" value="InterPro"/>
</dbReference>
<proteinExistence type="inferred from homology"/>
<accession>A0A915CML2</accession>
<evidence type="ECO:0000259" key="7">
    <source>
        <dbReference type="Pfam" id="PF06862"/>
    </source>
</evidence>
<protein>
    <recommendedName>
        <fullName evidence="4">U3 small nucleolar RNA-associated protein 25 homolog</fullName>
    </recommendedName>
    <alternativeName>
        <fullName evidence="5">UTP25 small subunit processor component</fullName>
    </alternativeName>
</protein>
<dbReference type="PANTHER" id="PTHR12933">
    <property type="entry name" value="ORF PROTEIN-RELATED"/>
    <property type="match status" value="1"/>
</dbReference>
<dbReference type="Pfam" id="PF06862">
    <property type="entry name" value="Utp25_C"/>
    <property type="match status" value="1"/>
</dbReference>
<dbReference type="InterPro" id="IPR053939">
    <property type="entry name" value="UTP25_C"/>
</dbReference>
<evidence type="ECO:0000256" key="6">
    <source>
        <dbReference type="SAM" id="MobiDB-lite"/>
    </source>
</evidence>
<dbReference type="GO" id="GO:0032040">
    <property type="term" value="C:small-subunit processome"/>
    <property type="evidence" value="ECO:0007669"/>
    <property type="project" value="TreeGrafter"/>
</dbReference>
<dbReference type="Proteomes" id="UP000887574">
    <property type="component" value="Unplaced"/>
</dbReference>
<evidence type="ECO:0000256" key="3">
    <source>
        <dbReference type="ARBA" id="ARBA00023242"/>
    </source>
</evidence>
<evidence type="ECO:0000313" key="9">
    <source>
        <dbReference type="Proteomes" id="UP000887574"/>
    </source>
</evidence>
<name>A0A915CML2_9BILA</name>